<evidence type="ECO:0000313" key="2">
    <source>
        <dbReference type="EMBL" id="UOO97508.1"/>
    </source>
</evidence>
<accession>A0AAV3SJK9</accession>
<keyword evidence="2" id="KW-0614">Plasmid</keyword>
<geneLocation type="plasmid" evidence="2 3">
    <name>unnamed4</name>
</geneLocation>
<gene>
    <name evidence="1" type="ORF">GCM10008985_32060</name>
    <name evidence="2" type="ORF">MUK72_18770</name>
</gene>
<name>A0AAV3SJK9_HALDO</name>
<organism evidence="1 4">
    <name type="scientific">Halococcus dombrowskii</name>
    <dbReference type="NCBI Taxonomy" id="179637"/>
    <lineage>
        <taxon>Archaea</taxon>
        <taxon>Methanobacteriati</taxon>
        <taxon>Methanobacteriota</taxon>
        <taxon>Stenosarchaea group</taxon>
        <taxon>Halobacteria</taxon>
        <taxon>Halobacteriales</taxon>
        <taxon>Halococcaceae</taxon>
        <taxon>Halococcus</taxon>
    </lineage>
</organism>
<dbReference type="RefSeq" id="WP_004051324.1">
    <property type="nucleotide sequence ID" value="NZ_BAAADN010000059.1"/>
</dbReference>
<dbReference type="EMBL" id="CP095009">
    <property type="protein sequence ID" value="UOO97508.1"/>
    <property type="molecule type" value="Genomic_DNA"/>
</dbReference>
<dbReference type="Proteomes" id="UP000830542">
    <property type="component" value="Plasmid unnamed4"/>
</dbReference>
<evidence type="ECO:0000313" key="4">
    <source>
        <dbReference type="Proteomes" id="UP001500962"/>
    </source>
</evidence>
<dbReference type="AlphaFoldDB" id="A0AAV3SJK9"/>
<dbReference type="Proteomes" id="UP001500962">
    <property type="component" value="Unassembled WGS sequence"/>
</dbReference>
<protein>
    <submittedName>
        <fullName evidence="1">Uncharacterized protein</fullName>
    </submittedName>
</protein>
<dbReference type="KEGG" id="hdo:MUK72_18770"/>
<dbReference type="GeneID" id="71763936"/>
<reference evidence="1" key="3">
    <citation type="submission" date="2023-12" db="EMBL/GenBank/DDBJ databases">
        <authorList>
            <person name="Sun Q."/>
            <person name="Inoue M."/>
        </authorList>
    </citation>
    <scope>NUCLEOTIDE SEQUENCE</scope>
    <source>
        <strain evidence="1">JCM 12289</strain>
    </source>
</reference>
<evidence type="ECO:0000313" key="3">
    <source>
        <dbReference type="Proteomes" id="UP000830542"/>
    </source>
</evidence>
<sequence length="215" mass="22275">MSLLERLLGEDTPDEQVDLEERQHEADDTLNGRIDTAEYGIDACAVTGIAVVNEGPDGEPIVVPIARFSLGEDVEEPDYDLVWELVGEGLNALQPALEGVFVRHYDIQFTFDGDELFEAEECRRVAVTPDLADTFVSDASFNTGALRDAMLDADDIDDEIAPVAWGESKNYSSTANAAIVTNGAAMAAGTSAGAASCAGAGAAGAGAAGGTCGGV</sequence>
<keyword evidence="3" id="KW-1185">Reference proteome</keyword>
<reference evidence="2" key="2">
    <citation type="submission" date="2022-04" db="EMBL/GenBank/DDBJ databases">
        <title>Sequencing and genomic assembly of Halococcus dombrowskii.</title>
        <authorList>
            <person name="Lim S.W."/>
            <person name="MacLea K.S."/>
        </authorList>
    </citation>
    <scope>NUCLEOTIDE SEQUENCE</scope>
    <source>
        <strain evidence="2">H4</strain>
        <plasmid evidence="2">unnamed4</plasmid>
    </source>
</reference>
<reference evidence="1" key="1">
    <citation type="journal article" date="2014" name="Int. J. Syst. Evol. Microbiol.">
        <title>Complete genome sequence of Corynebacterium casei LMG S-19264T (=DSM 44701T), isolated from a smear-ripened cheese.</title>
        <authorList>
            <consortium name="US DOE Joint Genome Institute (JGI-PGF)"/>
            <person name="Walter F."/>
            <person name="Albersmeier A."/>
            <person name="Kalinowski J."/>
            <person name="Ruckert C."/>
        </authorList>
    </citation>
    <scope>NUCLEOTIDE SEQUENCE</scope>
    <source>
        <strain evidence="1">JCM 12289</strain>
    </source>
</reference>
<evidence type="ECO:0000313" key="1">
    <source>
        <dbReference type="EMBL" id="GAA0472920.1"/>
    </source>
</evidence>
<dbReference type="EMBL" id="BAAADN010000059">
    <property type="protein sequence ID" value="GAA0472920.1"/>
    <property type="molecule type" value="Genomic_DNA"/>
</dbReference>
<proteinExistence type="predicted"/>